<evidence type="ECO:0000256" key="4">
    <source>
        <dbReference type="ARBA" id="ARBA00009273"/>
    </source>
</evidence>
<feature type="domain" description="RING-type" evidence="13">
    <location>
        <begin position="57"/>
        <end position="104"/>
    </location>
</feature>
<dbReference type="InterPro" id="IPR001841">
    <property type="entry name" value="Znf_RING"/>
</dbReference>
<dbReference type="CDD" id="cd16485">
    <property type="entry name" value="mRING-H2-C3H2C2D_RBX1"/>
    <property type="match status" value="1"/>
</dbReference>
<keyword evidence="8" id="KW-0833">Ubl conjugation pathway</keyword>
<dbReference type="InterPro" id="IPR013083">
    <property type="entry name" value="Znf_RING/FYVE/PHD"/>
</dbReference>
<dbReference type="PROSITE" id="PS50089">
    <property type="entry name" value="ZF_RING_2"/>
    <property type="match status" value="1"/>
</dbReference>
<name>A0A2S2ND04_SCHGA</name>
<dbReference type="GO" id="GO:0005634">
    <property type="term" value="C:nucleus"/>
    <property type="evidence" value="ECO:0007669"/>
    <property type="project" value="UniProtKB-SubCell"/>
</dbReference>
<evidence type="ECO:0000256" key="5">
    <source>
        <dbReference type="ARBA" id="ARBA00022490"/>
    </source>
</evidence>
<keyword evidence="6" id="KW-0479">Metal-binding</keyword>
<evidence type="ECO:0000256" key="2">
    <source>
        <dbReference type="ARBA" id="ARBA00004496"/>
    </source>
</evidence>
<evidence type="ECO:0000256" key="6">
    <source>
        <dbReference type="ARBA" id="ARBA00022723"/>
    </source>
</evidence>
<dbReference type="SUPFAM" id="SSF57850">
    <property type="entry name" value="RING/U-box"/>
    <property type="match status" value="1"/>
</dbReference>
<evidence type="ECO:0000256" key="9">
    <source>
        <dbReference type="ARBA" id="ARBA00022833"/>
    </source>
</evidence>
<dbReference type="InterPro" id="IPR024766">
    <property type="entry name" value="Znf_RING_H2"/>
</dbReference>
<reference evidence="14" key="1">
    <citation type="submission" date="2018-04" db="EMBL/GenBank/DDBJ databases">
        <title>Transcriptome of Schizaphis graminum biotype I.</title>
        <authorList>
            <person name="Scully E.D."/>
            <person name="Geib S.M."/>
            <person name="Palmer N.A."/>
            <person name="Koch K."/>
            <person name="Bradshaw J."/>
            <person name="Heng-Moss T."/>
            <person name="Sarath G."/>
        </authorList>
    </citation>
    <scope>NUCLEOTIDE SEQUENCE</scope>
</reference>
<dbReference type="GO" id="GO:0005737">
    <property type="term" value="C:cytoplasm"/>
    <property type="evidence" value="ECO:0007669"/>
    <property type="project" value="UniProtKB-SubCell"/>
</dbReference>
<feature type="compositionally biased region" description="Low complexity" evidence="12">
    <location>
        <begin position="9"/>
        <end position="19"/>
    </location>
</feature>
<dbReference type="AlphaFoldDB" id="A0A2S2ND04"/>
<comment type="similarity">
    <text evidence="4">Belongs to the RING-box family.</text>
</comment>
<comment type="subcellular location">
    <subcellularLocation>
        <location evidence="2">Cytoplasm</location>
    </subcellularLocation>
    <subcellularLocation>
        <location evidence="1">Nucleus</location>
    </subcellularLocation>
</comment>
<evidence type="ECO:0000256" key="11">
    <source>
        <dbReference type="PROSITE-ProRule" id="PRU00175"/>
    </source>
</evidence>
<keyword evidence="9" id="KW-0862">Zinc</keyword>
<comment type="pathway">
    <text evidence="3">Protein modification; protein ubiquitination.</text>
</comment>
<dbReference type="PANTHER" id="PTHR11210">
    <property type="entry name" value="RING BOX"/>
    <property type="match status" value="1"/>
</dbReference>
<dbReference type="EMBL" id="GGMR01002472">
    <property type="protein sequence ID" value="MBY15091.1"/>
    <property type="molecule type" value="Transcribed_RNA"/>
</dbReference>
<dbReference type="Pfam" id="PF12678">
    <property type="entry name" value="zf-rbx1"/>
    <property type="match status" value="1"/>
</dbReference>
<gene>
    <name evidence="14" type="primary">Roc1a_0</name>
    <name evidence="14" type="ORF">g.96908</name>
</gene>
<dbReference type="FunFam" id="3.30.40.10:FF:000273">
    <property type="entry name" value="E3 ubiquitin-protein ligase RBX1"/>
    <property type="match status" value="1"/>
</dbReference>
<protein>
    <submittedName>
        <fullName evidence="14">RING-box protein 1A</fullName>
    </submittedName>
</protein>
<evidence type="ECO:0000256" key="12">
    <source>
        <dbReference type="SAM" id="MobiDB-lite"/>
    </source>
</evidence>
<evidence type="ECO:0000256" key="3">
    <source>
        <dbReference type="ARBA" id="ARBA00004906"/>
    </source>
</evidence>
<evidence type="ECO:0000256" key="10">
    <source>
        <dbReference type="ARBA" id="ARBA00023242"/>
    </source>
</evidence>
<dbReference type="Gene3D" id="3.30.40.10">
    <property type="entry name" value="Zinc/RING finger domain, C3HC4 (zinc finger)"/>
    <property type="match status" value="1"/>
</dbReference>
<keyword evidence="10" id="KW-0539">Nucleus</keyword>
<keyword evidence="5" id="KW-0963">Cytoplasm</keyword>
<evidence type="ECO:0000313" key="14">
    <source>
        <dbReference type="EMBL" id="MBY15091.1"/>
    </source>
</evidence>
<evidence type="ECO:0000256" key="1">
    <source>
        <dbReference type="ARBA" id="ARBA00004123"/>
    </source>
</evidence>
<dbReference type="GO" id="GO:0031463">
    <property type="term" value="C:Cul3-RING ubiquitin ligase complex"/>
    <property type="evidence" value="ECO:0007669"/>
    <property type="project" value="UniProtKB-ARBA"/>
</dbReference>
<dbReference type="GO" id="GO:0008270">
    <property type="term" value="F:zinc ion binding"/>
    <property type="evidence" value="ECO:0007669"/>
    <property type="project" value="UniProtKB-KW"/>
</dbReference>
<dbReference type="InterPro" id="IPR051031">
    <property type="entry name" value="RING-box_E3_Ubiquitin_Ligase"/>
</dbReference>
<evidence type="ECO:0000256" key="8">
    <source>
        <dbReference type="ARBA" id="ARBA00022786"/>
    </source>
</evidence>
<keyword evidence="7 11" id="KW-0863">Zinc-finger</keyword>
<proteinExistence type="inferred from homology"/>
<feature type="region of interest" description="Disordered" evidence="12">
    <location>
        <begin position="1"/>
        <end position="23"/>
    </location>
</feature>
<organism evidence="14">
    <name type="scientific">Schizaphis graminum</name>
    <name type="common">Green bug aphid</name>
    <dbReference type="NCBI Taxonomy" id="13262"/>
    <lineage>
        <taxon>Eukaryota</taxon>
        <taxon>Metazoa</taxon>
        <taxon>Ecdysozoa</taxon>
        <taxon>Arthropoda</taxon>
        <taxon>Hexapoda</taxon>
        <taxon>Insecta</taxon>
        <taxon>Pterygota</taxon>
        <taxon>Neoptera</taxon>
        <taxon>Paraneoptera</taxon>
        <taxon>Hemiptera</taxon>
        <taxon>Sternorrhyncha</taxon>
        <taxon>Aphidomorpha</taxon>
        <taxon>Aphidoidea</taxon>
        <taxon>Aphididae</taxon>
        <taxon>Aphidini</taxon>
        <taxon>Schizaphis</taxon>
    </lineage>
</organism>
<evidence type="ECO:0000259" key="13">
    <source>
        <dbReference type="PROSITE" id="PS50089"/>
    </source>
</evidence>
<accession>A0A2S2ND04</accession>
<sequence length="114" mass="13155">MEVNEEANETSGPSTSTSSSEKKPKIEVLKWNGLALWSWDIVVDNCAICRNHIMELCIECQANQSSHDDNNEKCIVAWGVCNHTYHLHCISRWLETRQVCPLDNKEWNFQKYGN</sequence>
<evidence type="ECO:0000256" key="7">
    <source>
        <dbReference type="ARBA" id="ARBA00022771"/>
    </source>
</evidence>